<dbReference type="SUPFAM" id="SSF88659">
    <property type="entry name" value="Sigma3 and sigma4 domains of RNA polymerase sigma factors"/>
    <property type="match status" value="1"/>
</dbReference>
<evidence type="ECO:0000313" key="7">
    <source>
        <dbReference type="EMBL" id="SIN65860.1"/>
    </source>
</evidence>
<evidence type="ECO:0000259" key="6">
    <source>
        <dbReference type="Pfam" id="PF08281"/>
    </source>
</evidence>
<keyword evidence="4" id="KW-0804">Transcription</keyword>
<keyword evidence="8" id="KW-1185">Reference proteome</keyword>
<evidence type="ECO:0000313" key="8">
    <source>
        <dbReference type="Proteomes" id="UP000185003"/>
    </source>
</evidence>
<accession>A0A1N6D4U8</accession>
<proteinExistence type="inferred from homology"/>
<keyword evidence="2" id="KW-0805">Transcription regulation</keyword>
<evidence type="ECO:0000259" key="5">
    <source>
        <dbReference type="Pfam" id="PF04542"/>
    </source>
</evidence>
<feature type="domain" description="RNA polymerase sigma-70 region 2" evidence="5">
    <location>
        <begin position="21"/>
        <end position="87"/>
    </location>
</feature>
<dbReference type="Pfam" id="PF04542">
    <property type="entry name" value="Sigma70_r2"/>
    <property type="match status" value="1"/>
</dbReference>
<feature type="domain" description="RNA polymerase sigma factor 70 region 4 type 2" evidence="6">
    <location>
        <begin position="118"/>
        <end position="167"/>
    </location>
</feature>
<evidence type="ECO:0000256" key="4">
    <source>
        <dbReference type="ARBA" id="ARBA00023163"/>
    </source>
</evidence>
<comment type="similarity">
    <text evidence="1">Belongs to the sigma-70 factor family. ECF subfamily.</text>
</comment>
<protein>
    <submittedName>
        <fullName evidence="7">RNA polymerase sigma-70 factor, ECF subfamily</fullName>
    </submittedName>
</protein>
<evidence type="ECO:0000256" key="2">
    <source>
        <dbReference type="ARBA" id="ARBA00023015"/>
    </source>
</evidence>
<sequence length="184" mass="21567">MDDILIVQELHNKNIKAFTWMYEKYYKVLLAHADYLLKDDVEAEEAVQDVFCKLLDFKNWGQVKNLRSYLYKILHNYCLSKLSAEKRAHEKMMNFSRVMLSDTWEAPDLHDAKQADKKLQHLLSHLSPQRLRAFHLVYQEGLSYEAAADSLGISKNSIKTHIKLGLRVLRSFGPFLFIVLFYLA</sequence>
<gene>
    <name evidence="7" type="ORF">SAMN04488055_0278</name>
</gene>
<dbReference type="InterPro" id="IPR007627">
    <property type="entry name" value="RNA_pol_sigma70_r2"/>
</dbReference>
<reference evidence="7 8" key="1">
    <citation type="submission" date="2016-11" db="EMBL/GenBank/DDBJ databases">
        <authorList>
            <person name="Jaros S."/>
            <person name="Januszkiewicz K."/>
            <person name="Wedrychowicz H."/>
        </authorList>
    </citation>
    <scope>NUCLEOTIDE SEQUENCE [LARGE SCALE GENOMIC DNA]</scope>
    <source>
        <strain evidence="7 8">DSM 24787</strain>
    </source>
</reference>
<dbReference type="InterPro" id="IPR039425">
    <property type="entry name" value="RNA_pol_sigma-70-like"/>
</dbReference>
<dbReference type="SUPFAM" id="SSF88946">
    <property type="entry name" value="Sigma2 domain of RNA polymerase sigma factors"/>
    <property type="match status" value="1"/>
</dbReference>
<dbReference type="InterPro" id="IPR013249">
    <property type="entry name" value="RNA_pol_sigma70_r4_t2"/>
</dbReference>
<dbReference type="RefSeq" id="WP_074237387.1">
    <property type="nucleotide sequence ID" value="NZ_FSRA01000001.1"/>
</dbReference>
<dbReference type="Pfam" id="PF08281">
    <property type="entry name" value="Sigma70_r4_2"/>
    <property type="match status" value="1"/>
</dbReference>
<dbReference type="InterPro" id="IPR036388">
    <property type="entry name" value="WH-like_DNA-bd_sf"/>
</dbReference>
<keyword evidence="3" id="KW-0731">Sigma factor</keyword>
<name>A0A1N6D4U8_9BACT</name>
<dbReference type="NCBIfam" id="TIGR02937">
    <property type="entry name" value="sigma70-ECF"/>
    <property type="match status" value="1"/>
</dbReference>
<dbReference type="EMBL" id="FSRA01000001">
    <property type="protein sequence ID" value="SIN65860.1"/>
    <property type="molecule type" value="Genomic_DNA"/>
</dbReference>
<dbReference type="Gene3D" id="1.10.1740.10">
    <property type="match status" value="1"/>
</dbReference>
<dbReference type="STRING" id="536979.SAMN04488055_0278"/>
<dbReference type="PANTHER" id="PTHR43133">
    <property type="entry name" value="RNA POLYMERASE ECF-TYPE SIGMA FACTO"/>
    <property type="match status" value="1"/>
</dbReference>
<dbReference type="OrthoDB" id="661434at2"/>
<dbReference type="GO" id="GO:0016987">
    <property type="term" value="F:sigma factor activity"/>
    <property type="evidence" value="ECO:0007669"/>
    <property type="project" value="UniProtKB-KW"/>
</dbReference>
<dbReference type="InterPro" id="IPR013325">
    <property type="entry name" value="RNA_pol_sigma_r2"/>
</dbReference>
<dbReference type="InterPro" id="IPR014284">
    <property type="entry name" value="RNA_pol_sigma-70_dom"/>
</dbReference>
<dbReference type="GO" id="GO:0003677">
    <property type="term" value="F:DNA binding"/>
    <property type="evidence" value="ECO:0007669"/>
    <property type="project" value="InterPro"/>
</dbReference>
<dbReference type="Gene3D" id="1.10.10.10">
    <property type="entry name" value="Winged helix-like DNA-binding domain superfamily/Winged helix DNA-binding domain"/>
    <property type="match status" value="1"/>
</dbReference>
<evidence type="ECO:0000256" key="1">
    <source>
        <dbReference type="ARBA" id="ARBA00010641"/>
    </source>
</evidence>
<dbReference type="AlphaFoldDB" id="A0A1N6D4U8"/>
<dbReference type="Proteomes" id="UP000185003">
    <property type="component" value="Unassembled WGS sequence"/>
</dbReference>
<evidence type="ECO:0000256" key="3">
    <source>
        <dbReference type="ARBA" id="ARBA00023082"/>
    </source>
</evidence>
<dbReference type="PANTHER" id="PTHR43133:SF46">
    <property type="entry name" value="RNA POLYMERASE SIGMA-70 FACTOR ECF SUBFAMILY"/>
    <property type="match status" value="1"/>
</dbReference>
<organism evidence="7 8">
    <name type="scientific">Chitinophaga niabensis</name>
    <dbReference type="NCBI Taxonomy" id="536979"/>
    <lineage>
        <taxon>Bacteria</taxon>
        <taxon>Pseudomonadati</taxon>
        <taxon>Bacteroidota</taxon>
        <taxon>Chitinophagia</taxon>
        <taxon>Chitinophagales</taxon>
        <taxon>Chitinophagaceae</taxon>
        <taxon>Chitinophaga</taxon>
    </lineage>
</organism>
<dbReference type="InterPro" id="IPR013324">
    <property type="entry name" value="RNA_pol_sigma_r3/r4-like"/>
</dbReference>
<dbReference type="GO" id="GO:0006352">
    <property type="term" value="P:DNA-templated transcription initiation"/>
    <property type="evidence" value="ECO:0007669"/>
    <property type="project" value="InterPro"/>
</dbReference>